<dbReference type="AlphaFoldDB" id="A0A1Y1UF59"/>
<dbReference type="EMBL" id="NBSH01000007">
    <property type="protein sequence ID" value="ORX36652.1"/>
    <property type="molecule type" value="Genomic_DNA"/>
</dbReference>
<evidence type="ECO:0000313" key="2">
    <source>
        <dbReference type="EMBL" id="ORX36652.1"/>
    </source>
</evidence>
<dbReference type="RefSeq" id="XP_021870721.1">
    <property type="nucleotide sequence ID" value="XM_022012840.1"/>
</dbReference>
<evidence type="ECO:0000259" key="1">
    <source>
        <dbReference type="Pfam" id="PF24855"/>
    </source>
</evidence>
<dbReference type="PANTHER" id="PTHR34862">
    <property type="entry name" value="SPARK DOMAIN-CONTAINING PROTEIN"/>
    <property type="match status" value="1"/>
</dbReference>
<proteinExistence type="predicted"/>
<dbReference type="STRING" id="4999.A0A1Y1UF59"/>
<reference evidence="2 3" key="1">
    <citation type="submission" date="2017-03" db="EMBL/GenBank/DDBJ databases">
        <title>Widespread Adenine N6-methylation of Active Genes in Fungi.</title>
        <authorList>
            <consortium name="DOE Joint Genome Institute"/>
            <person name="Mondo S.J."/>
            <person name="Dannebaum R.O."/>
            <person name="Kuo R.C."/>
            <person name="Louie K.B."/>
            <person name="Bewick A.J."/>
            <person name="Labutti K."/>
            <person name="Haridas S."/>
            <person name="Kuo A."/>
            <person name="Salamov A."/>
            <person name="Ahrendt S.R."/>
            <person name="Lau R."/>
            <person name="Bowen B.P."/>
            <person name="Lipzen A."/>
            <person name="Sullivan W."/>
            <person name="Andreopoulos W.B."/>
            <person name="Clum A."/>
            <person name="Lindquist E."/>
            <person name="Daum C."/>
            <person name="Northen T.R."/>
            <person name="Ramamoorthy G."/>
            <person name="Schmitz R.J."/>
            <person name="Gryganskyi A."/>
            <person name="Culley D."/>
            <person name="Magnuson J."/>
            <person name="James T.Y."/>
            <person name="O'Malley M.A."/>
            <person name="Stajich J.E."/>
            <person name="Spatafora J.W."/>
            <person name="Visel A."/>
            <person name="Grigoriev I.V."/>
        </authorList>
    </citation>
    <scope>NUCLEOTIDE SEQUENCE [LARGE SCALE GENOMIC DNA]</scope>
    <source>
        <strain evidence="2 3">NRRL Y-17943</strain>
    </source>
</reference>
<comment type="caution">
    <text evidence="2">The sequence shown here is derived from an EMBL/GenBank/DDBJ whole genome shotgun (WGS) entry which is preliminary data.</text>
</comment>
<dbReference type="InParanoid" id="A0A1Y1UF59"/>
<name>A0A1Y1UF59_9TREE</name>
<organism evidence="2 3">
    <name type="scientific">Kockovaella imperatae</name>
    <dbReference type="NCBI Taxonomy" id="4999"/>
    <lineage>
        <taxon>Eukaryota</taxon>
        <taxon>Fungi</taxon>
        <taxon>Dikarya</taxon>
        <taxon>Basidiomycota</taxon>
        <taxon>Agaricomycotina</taxon>
        <taxon>Tremellomycetes</taxon>
        <taxon>Tremellales</taxon>
        <taxon>Cuniculitremaceae</taxon>
        <taxon>Kockovaella</taxon>
    </lineage>
</organism>
<dbReference type="InterPro" id="IPR056146">
    <property type="entry name" value="DUF7729"/>
</dbReference>
<evidence type="ECO:0000313" key="3">
    <source>
        <dbReference type="Proteomes" id="UP000193218"/>
    </source>
</evidence>
<dbReference type="Pfam" id="PF24855">
    <property type="entry name" value="DUF7729"/>
    <property type="match status" value="1"/>
</dbReference>
<protein>
    <recommendedName>
        <fullName evidence="1">DUF7729 domain-containing protein</fullName>
    </recommendedName>
</protein>
<feature type="domain" description="DUF7729" evidence="1">
    <location>
        <begin position="57"/>
        <end position="216"/>
    </location>
</feature>
<dbReference type="PANTHER" id="PTHR34862:SF1">
    <property type="entry name" value="SPARK DOMAIN-CONTAINING PROTEIN"/>
    <property type="match status" value="1"/>
</dbReference>
<gene>
    <name evidence="2" type="ORF">BD324DRAFT_458985</name>
</gene>
<dbReference type="GeneID" id="33554648"/>
<dbReference type="Proteomes" id="UP000193218">
    <property type="component" value="Unassembled WGS sequence"/>
</dbReference>
<accession>A0A1Y1UF59</accession>
<sequence>MRCPGKRRNASSNHVHELTAPCSSCTSELALLALTGPISECLQLTSLLPVISGSGSVIPSLNSYLSSICSSSTPRCSSSALQYANGNLTNSCSSDLSGGGNDATEIEALQQLLMHYDNVYDAGCAKNSTENQYCLTSTLYQVQNSTGQQITTSFLTSLLAGSGDGLSQIEQTFSSGRLCTGCVKTIYEQAVDANSSIANSAIAKDLSNTCGSSFIDCMFSIHPARCGSG</sequence>
<dbReference type="OrthoDB" id="2536450at2759"/>
<keyword evidence="3" id="KW-1185">Reference proteome</keyword>